<dbReference type="GO" id="GO:0004555">
    <property type="term" value="F:alpha,alpha-trehalase activity"/>
    <property type="evidence" value="ECO:0007669"/>
    <property type="project" value="TreeGrafter"/>
</dbReference>
<proteinExistence type="predicted"/>
<protein>
    <submittedName>
        <fullName evidence="7">Haloacid dehalogenase</fullName>
    </submittedName>
</protein>
<feature type="domain" description="Glycoside hydrolase family 65 C-terminal" evidence="5">
    <location>
        <begin position="727"/>
        <end position="785"/>
    </location>
</feature>
<keyword evidence="8" id="KW-1185">Reference proteome</keyword>
<gene>
    <name evidence="7" type="ORF">AN215_16015</name>
</gene>
<evidence type="ECO:0000259" key="6">
    <source>
        <dbReference type="Pfam" id="PF03636"/>
    </source>
</evidence>
<dbReference type="PANTHER" id="PTHR11051">
    <property type="entry name" value="GLYCOSYL HYDROLASE-RELATED"/>
    <property type="match status" value="1"/>
</dbReference>
<feature type="region of interest" description="Disordered" evidence="2">
    <location>
        <begin position="275"/>
        <end position="297"/>
    </location>
</feature>
<feature type="region of interest" description="Disordered" evidence="2">
    <location>
        <begin position="799"/>
        <end position="820"/>
    </location>
</feature>
<feature type="region of interest" description="Disordered" evidence="2">
    <location>
        <begin position="40"/>
        <end position="70"/>
    </location>
</feature>
<dbReference type="InterPro" id="IPR011013">
    <property type="entry name" value="Gal_mutarotase_sf_dom"/>
</dbReference>
<evidence type="ECO:0000256" key="1">
    <source>
        <dbReference type="ARBA" id="ARBA00023295"/>
    </source>
</evidence>
<feature type="compositionally biased region" description="Basic and acidic residues" evidence="2">
    <location>
        <begin position="873"/>
        <end position="897"/>
    </location>
</feature>
<comment type="caution">
    <text evidence="7">The sequence shown here is derived from an EMBL/GenBank/DDBJ whole genome shotgun (WGS) entry which is preliminary data.</text>
</comment>
<dbReference type="AlphaFoldDB" id="A0A1E7JJI6"/>
<dbReference type="RefSeq" id="WP_070013658.1">
    <property type="nucleotide sequence ID" value="NZ_LJGS01000044.1"/>
</dbReference>
<keyword evidence="1" id="KW-0378">Hydrolase</keyword>
<dbReference type="SUPFAM" id="SSF74650">
    <property type="entry name" value="Galactose mutarotase-like"/>
    <property type="match status" value="1"/>
</dbReference>
<dbReference type="InterPro" id="IPR000421">
    <property type="entry name" value="FA58C"/>
</dbReference>
<dbReference type="EMBL" id="LJGT01000040">
    <property type="protein sequence ID" value="OEU87810.1"/>
    <property type="molecule type" value="Genomic_DNA"/>
</dbReference>
<dbReference type="SUPFAM" id="SSF49785">
    <property type="entry name" value="Galactose-binding domain-like"/>
    <property type="match status" value="1"/>
</dbReference>
<dbReference type="Pfam" id="PF03632">
    <property type="entry name" value="Glyco_hydro_65m"/>
    <property type="match status" value="1"/>
</dbReference>
<evidence type="ECO:0000259" key="4">
    <source>
        <dbReference type="Pfam" id="PF03632"/>
    </source>
</evidence>
<dbReference type="Gene3D" id="2.60.120.260">
    <property type="entry name" value="Galactose-binding domain-like"/>
    <property type="match status" value="1"/>
</dbReference>
<dbReference type="Pfam" id="PF03633">
    <property type="entry name" value="Glyco_hydro_65C"/>
    <property type="match status" value="1"/>
</dbReference>
<feature type="region of interest" description="Disordered" evidence="2">
    <location>
        <begin position="859"/>
        <end position="901"/>
    </location>
</feature>
<dbReference type="GO" id="GO:0030246">
    <property type="term" value="F:carbohydrate binding"/>
    <property type="evidence" value="ECO:0007669"/>
    <property type="project" value="InterPro"/>
</dbReference>
<feature type="compositionally biased region" description="Low complexity" evidence="2">
    <location>
        <begin position="42"/>
        <end position="54"/>
    </location>
</feature>
<dbReference type="InterPro" id="IPR005195">
    <property type="entry name" value="Glyco_hydro_65_M"/>
</dbReference>
<dbReference type="Pfam" id="PF00754">
    <property type="entry name" value="F5_F8_type_C"/>
    <property type="match status" value="1"/>
</dbReference>
<dbReference type="InterPro" id="IPR005194">
    <property type="entry name" value="Glyco_hydro_65_C"/>
</dbReference>
<dbReference type="GO" id="GO:0005993">
    <property type="term" value="P:trehalose catabolic process"/>
    <property type="evidence" value="ECO:0007669"/>
    <property type="project" value="TreeGrafter"/>
</dbReference>
<dbReference type="Gene3D" id="2.60.420.10">
    <property type="entry name" value="Maltose phosphorylase, domain 3"/>
    <property type="match status" value="1"/>
</dbReference>
<dbReference type="InterPro" id="IPR012341">
    <property type="entry name" value="6hp_glycosidase-like_sf"/>
</dbReference>
<feature type="region of interest" description="Disordered" evidence="2">
    <location>
        <begin position="230"/>
        <end position="254"/>
    </location>
</feature>
<keyword evidence="1" id="KW-0326">Glycosidase</keyword>
<dbReference type="InterPro" id="IPR037018">
    <property type="entry name" value="GH65_N"/>
</dbReference>
<evidence type="ECO:0000313" key="8">
    <source>
        <dbReference type="Proteomes" id="UP000176087"/>
    </source>
</evidence>
<organism evidence="7 8">
    <name type="scientific">Streptomyces abyssalis</name>
    <dbReference type="NCBI Taxonomy" id="933944"/>
    <lineage>
        <taxon>Bacteria</taxon>
        <taxon>Bacillati</taxon>
        <taxon>Actinomycetota</taxon>
        <taxon>Actinomycetes</taxon>
        <taxon>Kitasatosporales</taxon>
        <taxon>Streptomycetaceae</taxon>
        <taxon>Streptomyces</taxon>
    </lineage>
</organism>
<dbReference type="GO" id="GO:0016757">
    <property type="term" value="F:glycosyltransferase activity"/>
    <property type="evidence" value="ECO:0007669"/>
    <property type="project" value="UniProtKB-ARBA"/>
</dbReference>
<evidence type="ECO:0000259" key="3">
    <source>
        <dbReference type="Pfam" id="PF00754"/>
    </source>
</evidence>
<accession>A0A1E7JJI6</accession>
<dbReference type="PANTHER" id="PTHR11051:SF8">
    <property type="entry name" value="PROTEIN-GLUCOSYLGALACTOSYLHYDROXYLYSINE GLUCOSIDASE"/>
    <property type="match status" value="1"/>
</dbReference>
<feature type="domain" description="Glycoside hydrolase family 65 central catalytic" evidence="4">
    <location>
        <begin position="384"/>
        <end position="605"/>
    </location>
</feature>
<reference evidence="7 8" key="1">
    <citation type="journal article" date="2016" name="Front. Microbiol.">
        <title>Comparative Genomics Analysis of Streptomyces Species Reveals Their Adaptation to the Marine Environment and Their Diversity at the Genomic Level.</title>
        <authorList>
            <person name="Tian X."/>
            <person name="Zhang Z."/>
            <person name="Yang T."/>
            <person name="Chen M."/>
            <person name="Li J."/>
            <person name="Chen F."/>
            <person name="Yang J."/>
            <person name="Li W."/>
            <person name="Zhang B."/>
            <person name="Zhang Z."/>
            <person name="Wu J."/>
            <person name="Zhang C."/>
            <person name="Long L."/>
            <person name="Xiao J."/>
        </authorList>
    </citation>
    <scope>NUCLEOTIDE SEQUENCE [LARGE SCALE GENOMIC DNA]</scope>
    <source>
        <strain evidence="7 8">SCSIO 10390</strain>
    </source>
</reference>
<evidence type="ECO:0000259" key="5">
    <source>
        <dbReference type="Pfam" id="PF03633"/>
    </source>
</evidence>
<dbReference type="Proteomes" id="UP000176087">
    <property type="component" value="Unassembled WGS sequence"/>
</dbReference>
<dbReference type="InterPro" id="IPR008979">
    <property type="entry name" value="Galactose-bd-like_sf"/>
</dbReference>
<evidence type="ECO:0000256" key="2">
    <source>
        <dbReference type="SAM" id="MobiDB-lite"/>
    </source>
</evidence>
<dbReference type="Gene3D" id="2.70.98.40">
    <property type="entry name" value="Glycoside hydrolase, family 65, N-terminal domain"/>
    <property type="match status" value="1"/>
</dbReference>
<feature type="domain" description="Glycoside hydrolase family 65 N-terminal" evidence="6">
    <location>
        <begin position="77"/>
        <end position="322"/>
    </location>
</feature>
<evidence type="ECO:0000313" key="7">
    <source>
        <dbReference type="EMBL" id="OEU87810.1"/>
    </source>
</evidence>
<feature type="domain" description="F5/8 type C" evidence="3">
    <location>
        <begin position="816"/>
        <end position="919"/>
    </location>
</feature>
<sequence>MLGPSRRHSPSRGARRWDSRRLALPLLACTLVAAVPQASTTAPPGAVAPAPASDGPGGRDGWVLTSHEKDPDDSYRAYVGNGYLGQRIAPSGSGYSAGGEKSGWPLFTPRYDGSFVSGLYAHNQKTAENRQALAALPTWTGLNVATGGQDGETFSSGTPAGRVSDYEQSLDMRRGLVRTSLTWTAKDGRATDLTYEVLADRNRQHSGAVRVRMRPHWSGEARVTDVLDGRGARRISQTGGGDRTDAGKGAPQDRQSMDVAFRTHGTKVGGAVASTLRPGPGVRATSEHKAGPASKLTARQGVSFEAREGRTYEFTKYVGVDTAHTSDAPERSALTASREAAARGWERTYPAHSAAWKRLWRSDIRVGGRPELQKWLRSAQYGLLAATRRGGDDSIAPAGLTSDNYAGVVFWDAETWMYPGLLSGHPDLAKSVLDYRYRTREGAAANASKLGYDGLFYGWNTGRDGDLWKECHSWDPPHCRTQNHLQSDIALANWQYYLATGDKQWLRERGWPVLKGIAEFWASRVHKNGDGSYSIKNVAGPDEYSNGVDDGVFTNAGAATSLRQAARAAQLLGEEAPPRWKEIAGKLRIPFDEKNKVFEQYDGYEGSTIKQADTVLLQYPLQWPMSKATARRTLDHYAARTDPDGPAMTDSVHAVDAAQNDEPGCSTYTYLKRSIEPFVRGPFALFSEARGEKAGAADPHAGQPAQDFVTGKGGFLQVFTHGLTGQRPAEGELKLDPMLPPQLSEGVTLKGQRWQGRTYDIELGAHRTTVRLTGGEPFTVRTPHGEQTVSEEAPAVLKTRRPDQDPTPNLARCRDADASSEESGMYADAAVDGNAATAWTPDGKKGSLTVRLARSVKGGSIEPEWDGGKPASHRTEVSADGRHWREADDGKPDEHGKPYRYVRVSVTSADAGKPTGIEELRVTD</sequence>
<name>A0A1E7JJI6_9ACTN</name>
<dbReference type="STRING" id="933944.AN215_16015"/>
<dbReference type="Gene3D" id="1.50.10.10">
    <property type="match status" value="1"/>
</dbReference>
<dbReference type="InterPro" id="IPR005196">
    <property type="entry name" value="Glyco_hydro_65_N"/>
</dbReference>
<dbReference type="Pfam" id="PF03636">
    <property type="entry name" value="Glyco_hydro_65N"/>
    <property type="match status" value="1"/>
</dbReference>
<dbReference type="PATRIC" id="fig|933944.5.peg.1243"/>
<dbReference type="SUPFAM" id="SSF48208">
    <property type="entry name" value="Six-hairpin glycosidases"/>
    <property type="match status" value="1"/>
</dbReference>
<dbReference type="InterPro" id="IPR008928">
    <property type="entry name" value="6-hairpin_glycosidase_sf"/>
</dbReference>